<dbReference type="ExpressionAtlas" id="A0A178UNL3">
    <property type="expression patterns" value="baseline"/>
</dbReference>
<dbReference type="InterPro" id="IPR004911">
    <property type="entry name" value="Interferon-induced_GILT"/>
</dbReference>
<evidence type="ECO:0008006" key="6">
    <source>
        <dbReference type="Google" id="ProtNLM"/>
    </source>
</evidence>
<dbReference type="Proteomes" id="UP000078284">
    <property type="component" value="Chromosome 5"/>
</dbReference>
<evidence type="ECO:0000313" key="5">
    <source>
        <dbReference type="Proteomes" id="UP000078284"/>
    </source>
</evidence>
<gene>
    <name evidence="4" type="ordered locus">AXX17_At5g00630</name>
</gene>
<evidence type="ECO:0000313" key="4">
    <source>
        <dbReference type="EMBL" id="OAO95408.1"/>
    </source>
</evidence>
<dbReference type="Pfam" id="PF03227">
    <property type="entry name" value="GILT"/>
    <property type="match status" value="1"/>
</dbReference>
<evidence type="ECO:0000256" key="3">
    <source>
        <dbReference type="SAM" id="SignalP"/>
    </source>
</evidence>
<comment type="caution">
    <text evidence="4">The sequence shown here is derived from an EMBL/GenBank/DDBJ whole genome shotgun (WGS) entry which is preliminary data.</text>
</comment>
<organism evidence="4 5">
    <name type="scientific">Arabidopsis thaliana</name>
    <name type="common">Mouse-ear cress</name>
    <dbReference type="NCBI Taxonomy" id="3702"/>
    <lineage>
        <taxon>Eukaryota</taxon>
        <taxon>Viridiplantae</taxon>
        <taxon>Streptophyta</taxon>
        <taxon>Embryophyta</taxon>
        <taxon>Tracheophyta</taxon>
        <taxon>Spermatophyta</taxon>
        <taxon>Magnoliopsida</taxon>
        <taxon>eudicotyledons</taxon>
        <taxon>Gunneridae</taxon>
        <taxon>Pentapetalae</taxon>
        <taxon>rosids</taxon>
        <taxon>malvids</taxon>
        <taxon>Brassicales</taxon>
        <taxon>Brassicaceae</taxon>
        <taxon>Camelineae</taxon>
        <taxon>Arabidopsis</taxon>
    </lineage>
</organism>
<dbReference type="GO" id="GO:0016671">
    <property type="term" value="F:oxidoreductase activity, acting on a sulfur group of donors, disulfide as acceptor"/>
    <property type="evidence" value="ECO:0007669"/>
    <property type="project" value="InterPro"/>
</dbReference>
<feature type="signal peptide" evidence="3">
    <location>
        <begin position="1"/>
        <end position="24"/>
    </location>
</feature>
<dbReference type="PANTHER" id="PTHR13234">
    <property type="entry name" value="GAMMA-INTERFERON INDUCIBLE LYSOSOMAL THIOL REDUCTASE GILT"/>
    <property type="match status" value="1"/>
</dbReference>
<proteinExistence type="inferred from homology"/>
<evidence type="ECO:0000256" key="2">
    <source>
        <dbReference type="ARBA" id="ARBA00023180"/>
    </source>
</evidence>
<protein>
    <recommendedName>
        <fullName evidence="6">Thioredoxin superfamily protein</fullName>
    </recommendedName>
</protein>
<keyword evidence="2" id="KW-0325">Glycoprotein</keyword>
<dbReference type="PANTHER" id="PTHR13234:SF48">
    <property type="entry name" value="GAMMA INTERFERON RESPONSIVE LYSOSOMAL THIOL (GILT) REDUCTASE FAMILY PROTEIN"/>
    <property type="match status" value="1"/>
</dbReference>
<feature type="chain" id="PRO_5008094146" description="Thioredoxin superfamily protein" evidence="3">
    <location>
        <begin position="25"/>
        <end position="102"/>
    </location>
</feature>
<evidence type="ECO:0000256" key="1">
    <source>
        <dbReference type="ARBA" id="ARBA00005679"/>
    </source>
</evidence>
<sequence length="102" mass="11305">MASYQRLCITSCTIFFCLLSLSSSQKVTLSLYYEALCPFCAEFIVNRLPKIFETGLISSIDLQLVPWGNAAIRPDGTILCQVLDSSCYVSLALYIIELGHSI</sequence>
<reference evidence="5" key="1">
    <citation type="journal article" date="2016" name="Proc. Natl. Acad. Sci. U.S.A.">
        <title>Chromosome-level assembly of Arabidopsis thaliana Ler reveals the extent of translocation and inversion polymorphisms.</title>
        <authorList>
            <person name="Zapata L."/>
            <person name="Ding J."/>
            <person name="Willing E.M."/>
            <person name="Hartwig B."/>
            <person name="Bezdan D."/>
            <person name="Jiao W.B."/>
            <person name="Patel V."/>
            <person name="Velikkakam James G."/>
            <person name="Koornneef M."/>
            <person name="Ossowski S."/>
            <person name="Schneeberger K."/>
        </authorList>
    </citation>
    <scope>NUCLEOTIDE SEQUENCE [LARGE SCALE GENOMIC DNA]</scope>
    <source>
        <strain evidence="5">cv. Landsberg erecta</strain>
    </source>
</reference>
<comment type="similarity">
    <text evidence="1">Belongs to the GILT family.</text>
</comment>
<dbReference type="AlphaFoldDB" id="A0A178UNL3"/>
<dbReference type="EMBL" id="LUHQ01000005">
    <property type="protein sequence ID" value="OAO95408.1"/>
    <property type="molecule type" value="Genomic_DNA"/>
</dbReference>
<name>A0A178UNL3_ARATH</name>
<accession>A0A178UNL3</accession>
<keyword evidence="3" id="KW-0732">Signal</keyword>